<sequence length="193" mass="21273">MVTASLDTEPLFDQLSTMLKMCHVTTGHPGLFGSIAVHRMYLEGVQNTKALRKRGGATAEVNQAKTTRLSNIVKNKVCLYMRQLYWMHSVIPTIIKLPPAASFEAMQSTKVEDDERPVLTAALCQVADDFVFPATHPLHDPIKATASILRQVLNKMALAGHPGAPRSTASMLASSPFRELLAEADKNVKERYK</sequence>
<name>A0A1X6PE34_PORUM</name>
<accession>A0A1X6PE34</accession>
<organism evidence="1 2">
    <name type="scientific">Porphyra umbilicalis</name>
    <name type="common">Purple laver</name>
    <name type="synonym">Red alga</name>
    <dbReference type="NCBI Taxonomy" id="2786"/>
    <lineage>
        <taxon>Eukaryota</taxon>
        <taxon>Rhodophyta</taxon>
        <taxon>Bangiophyceae</taxon>
        <taxon>Bangiales</taxon>
        <taxon>Bangiaceae</taxon>
        <taxon>Porphyra</taxon>
    </lineage>
</organism>
<dbReference type="Proteomes" id="UP000218209">
    <property type="component" value="Unassembled WGS sequence"/>
</dbReference>
<dbReference type="AlphaFoldDB" id="A0A1X6PE34"/>
<keyword evidence="2" id="KW-1185">Reference proteome</keyword>
<protein>
    <submittedName>
        <fullName evidence="1">Uncharacterized protein</fullName>
    </submittedName>
</protein>
<evidence type="ECO:0000313" key="2">
    <source>
        <dbReference type="Proteomes" id="UP000218209"/>
    </source>
</evidence>
<dbReference type="EMBL" id="KV918797">
    <property type="protein sequence ID" value="OSX79118.1"/>
    <property type="molecule type" value="Genomic_DNA"/>
</dbReference>
<proteinExistence type="predicted"/>
<evidence type="ECO:0000313" key="1">
    <source>
        <dbReference type="EMBL" id="OSX79118.1"/>
    </source>
</evidence>
<reference evidence="1 2" key="1">
    <citation type="submission" date="2017-03" db="EMBL/GenBank/DDBJ databases">
        <title>WGS assembly of Porphyra umbilicalis.</title>
        <authorList>
            <person name="Brawley S.H."/>
            <person name="Blouin N.A."/>
            <person name="Ficko-Blean E."/>
            <person name="Wheeler G.L."/>
            <person name="Lohr M."/>
            <person name="Goodson H.V."/>
            <person name="Jenkins J.W."/>
            <person name="Blaby-Haas C.E."/>
            <person name="Helliwell K.E."/>
            <person name="Chan C."/>
            <person name="Marriage T."/>
            <person name="Bhattacharya D."/>
            <person name="Klein A.S."/>
            <person name="Badis Y."/>
            <person name="Brodie J."/>
            <person name="Cao Y."/>
            <person name="Collen J."/>
            <person name="Dittami S.M."/>
            <person name="Gachon C.M."/>
            <person name="Green B.R."/>
            <person name="Karpowicz S."/>
            <person name="Kim J.W."/>
            <person name="Kudahl U."/>
            <person name="Lin S."/>
            <person name="Michel G."/>
            <person name="Mittag M."/>
            <person name="Olson B.J."/>
            <person name="Pangilinan J."/>
            <person name="Peng Y."/>
            <person name="Qiu H."/>
            <person name="Shu S."/>
            <person name="Singer J.T."/>
            <person name="Smith A.G."/>
            <person name="Sprecher B.N."/>
            <person name="Wagner V."/>
            <person name="Wang W."/>
            <person name="Wang Z.-Y."/>
            <person name="Yan J."/>
            <person name="Yarish C."/>
            <person name="Zoeuner-Riek S."/>
            <person name="Zhuang Y."/>
            <person name="Zou Y."/>
            <person name="Lindquist E.A."/>
            <person name="Grimwood J."/>
            <person name="Barry K."/>
            <person name="Rokhsar D.S."/>
            <person name="Schmutz J."/>
            <person name="Stiller J.W."/>
            <person name="Grossman A.R."/>
            <person name="Prochnik S.E."/>
        </authorList>
    </citation>
    <scope>NUCLEOTIDE SEQUENCE [LARGE SCALE GENOMIC DNA]</scope>
    <source>
        <strain evidence="1">4086291</strain>
    </source>
</reference>
<gene>
    <name evidence="1" type="ORF">BU14_0086s0005</name>
</gene>